<protein>
    <recommendedName>
        <fullName evidence="3">Outer membrane protein beta-barrel domain-containing protein</fullName>
    </recommendedName>
</protein>
<name>A0A9D9III0_9BACT</name>
<proteinExistence type="predicted"/>
<evidence type="ECO:0000313" key="1">
    <source>
        <dbReference type="EMBL" id="MBO8472211.1"/>
    </source>
</evidence>
<accession>A0A9D9III0</accession>
<dbReference type="EMBL" id="JADIMA010000010">
    <property type="protein sequence ID" value="MBO8472211.1"/>
    <property type="molecule type" value="Genomic_DNA"/>
</dbReference>
<evidence type="ECO:0000313" key="2">
    <source>
        <dbReference type="Proteomes" id="UP000823604"/>
    </source>
</evidence>
<reference evidence="1" key="2">
    <citation type="journal article" date="2021" name="PeerJ">
        <title>Extensive microbial diversity within the chicken gut microbiome revealed by metagenomics and culture.</title>
        <authorList>
            <person name="Gilroy R."/>
            <person name="Ravi A."/>
            <person name="Getino M."/>
            <person name="Pursley I."/>
            <person name="Horton D.L."/>
            <person name="Alikhan N.F."/>
            <person name="Baker D."/>
            <person name="Gharbi K."/>
            <person name="Hall N."/>
            <person name="Watson M."/>
            <person name="Adriaenssens E.M."/>
            <person name="Foster-Nyarko E."/>
            <person name="Jarju S."/>
            <person name="Secka A."/>
            <person name="Antonio M."/>
            <person name="Oren A."/>
            <person name="Chaudhuri R.R."/>
            <person name="La Ragione R."/>
            <person name="Hildebrand F."/>
            <person name="Pallen M.J."/>
        </authorList>
    </citation>
    <scope>NUCLEOTIDE SEQUENCE</scope>
    <source>
        <strain evidence="1">B1-8020</strain>
    </source>
</reference>
<reference evidence="1" key="1">
    <citation type="submission" date="2020-10" db="EMBL/GenBank/DDBJ databases">
        <authorList>
            <person name="Gilroy R."/>
        </authorList>
    </citation>
    <scope>NUCLEOTIDE SEQUENCE</scope>
    <source>
        <strain evidence="1">B1-8020</strain>
    </source>
</reference>
<dbReference type="Proteomes" id="UP000823604">
    <property type="component" value="Unassembled WGS sequence"/>
</dbReference>
<evidence type="ECO:0008006" key="3">
    <source>
        <dbReference type="Google" id="ProtNLM"/>
    </source>
</evidence>
<comment type="caution">
    <text evidence="1">The sequence shown here is derived from an EMBL/GenBank/DDBJ whole genome shotgun (WGS) entry which is preliminary data.</text>
</comment>
<organism evidence="1 2">
    <name type="scientific">Candidatus Merdivivens pullicola</name>
    <dbReference type="NCBI Taxonomy" id="2840872"/>
    <lineage>
        <taxon>Bacteria</taxon>
        <taxon>Pseudomonadati</taxon>
        <taxon>Bacteroidota</taxon>
        <taxon>Bacteroidia</taxon>
        <taxon>Bacteroidales</taxon>
        <taxon>Muribaculaceae</taxon>
        <taxon>Muribaculaceae incertae sedis</taxon>
        <taxon>Candidatus Merdivivens</taxon>
    </lineage>
</organism>
<gene>
    <name evidence="1" type="ORF">IAB81_01085</name>
</gene>
<sequence length="97" mass="10842">MSIFIYTGPSFDFSVAYKGKVTVGNESGTISMYSEEMEKELGFSYNRYNILWGAGGGIRWKGLQLTLGGDWGLTNLVKDYSGTKLNKPFSISLQYLF</sequence>
<dbReference type="AlphaFoldDB" id="A0A9D9III0"/>